<dbReference type="InterPro" id="IPR015915">
    <property type="entry name" value="Kelch-typ_b-propeller"/>
</dbReference>
<dbReference type="InterPro" id="IPR058667">
    <property type="entry name" value="DUF6242_C"/>
</dbReference>
<dbReference type="Proteomes" id="UP000247973">
    <property type="component" value="Unassembled WGS sequence"/>
</dbReference>
<name>A0A2V3PP86_9BACT</name>
<feature type="signal peptide" evidence="1">
    <location>
        <begin position="1"/>
        <end position="23"/>
    </location>
</feature>
<dbReference type="Pfam" id="PF25852">
    <property type="entry name" value="DUF6242_C"/>
    <property type="match status" value="1"/>
</dbReference>
<keyword evidence="5" id="KW-1185">Reference proteome</keyword>
<comment type="caution">
    <text evidence="4">The sequence shown here is derived from an EMBL/GenBank/DDBJ whole genome shotgun (WGS) entry which is preliminary data.</text>
</comment>
<gene>
    <name evidence="4" type="ORF">CLV62_11732</name>
</gene>
<dbReference type="InterPro" id="IPR046209">
    <property type="entry name" value="DUF6242_N"/>
</dbReference>
<accession>A0A2V3PP86</accession>
<protein>
    <submittedName>
        <fullName evidence="4">Uncharacterized protein</fullName>
    </submittedName>
</protein>
<dbReference type="Pfam" id="PF19755">
    <property type="entry name" value="DUF6242"/>
    <property type="match status" value="1"/>
</dbReference>
<proteinExistence type="predicted"/>
<evidence type="ECO:0000313" key="5">
    <source>
        <dbReference type="Proteomes" id="UP000247973"/>
    </source>
</evidence>
<dbReference type="AlphaFoldDB" id="A0A2V3PP86"/>
<dbReference type="EMBL" id="QICL01000017">
    <property type="protein sequence ID" value="PXV62816.1"/>
    <property type="molecule type" value="Genomic_DNA"/>
</dbReference>
<reference evidence="4 5" key="1">
    <citation type="submission" date="2018-03" db="EMBL/GenBank/DDBJ databases">
        <title>Genomic Encyclopedia of Archaeal and Bacterial Type Strains, Phase II (KMG-II): from individual species to whole genera.</title>
        <authorList>
            <person name="Goeker M."/>
        </authorList>
    </citation>
    <scope>NUCLEOTIDE SEQUENCE [LARGE SCALE GENOMIC DNA]</scope>
    <source>
        <strain evidence="4 5">DSM 100214</strain>
    </source>
</reference>
<dbReference type="OrthoDB" id="1078890at2"/>
<dbReference type="SUPFAM" id="SSF117281">
    <property type="entry name" value="Kelch motif"/>
    <property type="match status" value="1"/>
</dbReference>
<organism evidence="4 5">
    <name type="scientific">Dysgonomonas alginatilytica</name>
    <dbReference type="NCBI Taxonomy" id="1605892"/>
    <lineage>
        <taxon>Bacteria</taxon>
        <taxon>Pseudomonadati</taxon>
        <taxon>Bacteroidota</taxon>
        <taxon>Bacteroidia</taxon>
        <taxon>Bacteroidales</taxon>
        <taxon>Dysgonomonadaceae</taxon>
        <taxon>Dysgonomonas</taxon>
    </lineage>
</organism>
<evidence type="ECO:0000256" key="1">
    <source>
        <dbReference type="SAM" id="SignalP"/>
    </source>
</evidence>
<feature type="chain" id="PRO_5016174671" evidence="1">
    <location>
        <begin position="24"/>
        <end position="466"/>
    </location>
</feature>
<keyword evidence="1" id="KW-0732">Signal</keyword>
<evidence type="ECO:0000313" key="4">
    <source>
        <dbReference type="EMBL" id="PXV62816.1"/>
    </source>
</evidence>
<sequence length="466" mass="51200">MNIKYITFLFSCLLLFLLFPSCGDNDTTTDYTSSSKDAQIYSFSITAIAPISEDSVQRAQDSIRFIRVGKTKFAIDQVAGVIYNPDSLMYGTVLDSVKVAITFNGSYQPAKVLVTTPDSVNGYVWNLEDSISFAKLPVKLTVTSPSGNLKTYNIDIRTHKIDPDTLLWKQMTSYPSTFGESKTLLLKDSAFYTYGISGSSALLYTSSKSSTLSWTKQTLSGFSSNVKPESIFLMNGVFYALDQTGNSYSSAKGLDWKKLTTTKTLTSILGVLPAANRADDQLLVTYNNGGKYYFGKTKDLITITEVSSISVSPYDNQVPSNFPLQKAASYTSITTNKNKRMLILTAGISSGGVELPYTWLIKDSDDGLEMSPFIKNTLFKGAGLSNFVYGDNLYALSNNQFYISVLWGELWTIAPNKQKFDPAIAARTGQTAIVDANNFIWIFGGVSEGNKGLSDVWRGRLNSLIP</sequence>
<feature type="domain" description="DUF6242" evidence="2">
    <location>
        <begin position="60"/>
        <end position="156"/>
    </location>
</feature>
<dbReference type="RefSeq" id="WP_110311227.1">
    <property type="nucleotide sequence ID" value="NZ_QICL01000017.1"/>
</dbReference>
<evidence type="ECO:0000259" key="3">
    <source>
        <dbReference type="Pfam" id="PF25852"/>
    </source>
</evidence>
<feature type="domain" description="DUF6242" evidence="3">
    <location>
        <begin position="162"/>
        <end position="464"/>
    </location>
</feature>
<evidence type="ECO:0000259" key="2">
    <source>
        <dbReference type="Pfam" id="PF19755"/>
    </source>
</evidence>